<dbReference type="KEGG" id="rst:ATY39_02105"/>
<dbReference type="AlphaFoldDB" id="A0A143H9C8"/>
<proteinExistence type="predicted"/>
<accession>A0A143H9C8</accession>
<name>A0A143H9C8_9BACL</name>
<reference evidence="2" key="2">
    <citation type="submission" date="2016-03" db="EMBL/GenBank/DDBJ databases">
        <authorList>
            <person name="Ploux O."/>
        </authorList>
    </citation>
    <scope>NUCLEOTIDE SEQUENCE [LARGE SCALE GENOMIC DNA]</scope>
    <source>
        <strain evidence="2">PP9</strain>
    </source>
</reference>
<gene>
    <name evidence="1" type="ORF">ATY39_02105</name>
</gene>
<evidence type="ECO:0008006" key="3">
    <source>
        <dbReference type="Google" id="ProtNLM"/>
    </source>
</evidence>
<organism evidence="1 2">
    <name type="scientific">Rummeliibacillus stabekisii</name>
    <dbReference type="NCBI Taxonomy" id="241244"/>
    <lineage>
        <taxon>Bacteria</taxon>
        <taxon>Bacillati</taxon>
        <taxon>Bacillota</taxon>
        <taxon>Bacilli</taxon>
        <taxon>Bacillales</taxon>
        <taxon>Caryophanaceae</taxon>
        <taxon>Rummeliibacillus</taxon>
    </lineage>
</organism>
<protein>
    <recommendedName>
        <fullName evidence="3">Copper amine oxidase-like N-terminal domain-containing protein</fullName>
    </recommendedName>
</protein>
<keyword evidence="2" id="KW-1185">Reference proteome</keyword>
<dbReference type="OrthoDB" id="2431422at2"/>
<sequence>MKLAAGLFSILLFINGIMLTFQYHVYSNQLTEEDKTFYYDQDIEVVYHKNKFTIRHHLNSLPESQVRLNWPAKSVKKECGNKKTEKCNRLNKTKTSLNKGKTKEQTFVYTIPAPSEGKLSGRVIKNIFLSLNLGKPVHTTIHITDKKHSGGQWITGLPEVKSKNLKLIQYSMFSGNGPVTSLYWQKAKMKELFTNDQVTLYGNGHASDNLAQALKGLDIEGFEHVAIIESKKYKKSGDRILFTSELNKKTLTEKYILSQMNQKYNFDMLPNWGPAVVASFLTERRVGSPKASKMVATLKDYMNEQQLKDWKTSLEDLQGKKITAGLLDDKLSSSLELKTSFFKMNAQNGNKVAPLLFEDKRPIYLNGLQQKNMQVILKDGRILYSVKPLLNKLGYSTKIGVHGFYAQSKERNFRFPMDEPFYVYNEHRYDLLSQPIVKYGSDYYIEEAWLVRLFIVDIEKSEKQINIKRQ</sequence>
<dbReference type="EMBL" id="CP014806">
    <property type="protein sequence ID" value="AMW98322.1"/>
    <property type="molecule type" value="Genomic_DNA"/>
</dbReference>
<dbReference type="STRING" id="241244.ATY39_02105"/>
<dbReference type="RefSeq" id="WP_066785145.1">
    <property type="nucleotide sequence ID" value="NZ_CP014806.1"/>
</dbReference>
<reference evidence="1 2" key="1">
    <citation type="journal article" date="2016" name="Genome Announc.">
        <title>Whole-Genome Sequence of Rummeliibacillus stabekisii Strain PP9 Isolated from Antarctic Soil.</title>
        <authorList>
            <person name="da Mota F.F."/>
            <person name="Vollu R.E."/>
            <person name="Jurelevicius D."/>
            <person name="Seldin L."/>
        </authorList>
    </citation>
    <scope>NUCLEOTIDE SEQUENCE [LARGE SCALE GENOMIC DNA]</scope>
    <source>
        <strain evidence="1 2">PP9</strain>
    </source>
</reference>
<evidence type="ECO:0000313" key="1">
    <source>
        <dbReference type="EMBL" id="AMW98322.1"/>
    </source>
</evidence>
<evidence type="ECO:0000313" key="2">
    <source>
        <dbReference type="Proteomes" id="UP000076021"/>
    </source>
</evidence>
<dbReference type="Proteomes" id="UP000076021">
    <property type="component" value="Chromosome"/>
</dbReference>